<protein>
    <recommendedName>
        <fullName evidence="7">Protein prenylyltransferase</fullName>
    </recommendedName>
</protein>
<evidence type="ECO:0000313" key="5">
    <source>
        <dbReference type="EMBL" id="KAF2642344.1"/>
    </source>
</evidence>
<dbReference type="InterPro" id="IPR002088">
    <property type="entry name" value="Prenyl_trans_a"/>
</dbReference>
<evidence type="ECO:0000313" key="6">
    <source>
        <dbReference type="Proteomes" id="UP000799753"/>
    </source>
</evidence>
<keyword evidence="4" id="KW-0677">Repeat</keyword>
<accession>A0A6A6S835</accession>
<dbReference type="Gene3D" id="1.25.40.120">
    <property type="entry name" value="Protein prenylyltransferase"/>
    <property type="match status" value="1"/>
</dbReference>
<reference evidence="5" key="1">
    <citation type="journal article" date="2020" name="Stud. Mycol.">
        <title>101 Dothideomycetes genomes: a test case for predicting lifestyles and emergence of pathogens.</title>
        <authorList>
            <person name="Haridas S."/>
            <person name="Albert R."/>
            <person name="Binder M."/>
            <person name="Bloem J."/>
            <person name="Labutti K."/>
            <person name="Salamov A."/>
            <person name="Andreopoulos B."/>
            <person name="Baker S."/>
            <person name="Barry K."/>
            <person name="Bills G."/>
            <person name="Bluhm B."/>
            <person name="Cannon C."/>
            <person name="Castanera R."/>
            <person name="Culley D."/>
            <person name="Daum C."/>
            <person name="Ezra D."/>
            <person name="Gonzalez J."/>
            <person name="Henrissat B."/>
            <person name="Kuo A."/>
            <person name="Liang C."/>
            <person name="Lipzen A."/>
            <person name="Lutzoni F."/>
            <person name="Magnuson J."/>
            <person name="Mondo S."/>
            <person name="Nolan M."/>
            <person name="Ohm R."/>
            <person name="Pangilinan J."/>
            <person name="Park H.-J."/>
            <person name="Ramirez L."/>
            <person name="Alfaro M."/>
            <person name="Sun H."/>
            <person name="Tritt A."/>
            <person name="Yoshinaga Y."/>
            <person name="Zwiers L.-H."/>
            <person name="Turgeon B."/>
            <person name="Goodwin S."/>
            <person name="Spatafora J."/>
            <person name="Crous P."/>
            <person name="Grigoriev I."/>
        </authorList>
    </citation>
    <scope>NUCLEOTIDE SEQUENCE</scope>
    <source>
        <strain evidence="5">CBS 473.64</strain>
    </source>
</reference>
<dbReference type="AlphaFoldDB" id="A0A6A6S835"/>
<dbReference type="SUPFAM" id="SSF48439">
    <property type="entry name" value="Protein prenylyltransferase"/>
    <property type="match status" value="1"/>
</dbReference>
<name>A0A6A6S835_9PLEO</name>
<evidence type="ECO:0008006" key="7">
    <source>
        <dbReference type="Google" id="ProtNLM"/>
    </source>
</evidence>
<dbReference type="EMBL" id="MU006781">
    <property type="protein sequence ID" value="KAF2642344.1"/>
    <property type="molecule type" value="Genomic_DNA"/>
</dbReference>
<evidence type="ECO:0000256" key="4">
    <source>
        <dbReference type="ARBA" id="ARBA00022737"/>
    </source>
</evidence>
<dbReference type="GO" id="GO:0005737">
    <property type="term" value="C:cytoplasm"/>
    <property type="evidence" value="ECO:0007669"/>
    <property type="project" value="TreeGrafter"/>
</dbReference>
<dbReference type="GO" id="GO:0008318">
    <property type="term" value="F:protein prenyltransferase activity"/>
    <property type="evidence" value="ECO:0007669"/>
    <property type="project" value="InterPro"/>
</dbReference>
<gene>
    <name evidence="5" type="ORF">P280DRAFT_467710</name>
</gene>
<proteinExistence type="inferred from homology"/>
<dbReference type="PANTHER" id="PTHR11129:SF3">
    <property type="entry name" value="PROTEIN PRENYLTRANSFERASE ALPHA SUBUNIT REPEAT-CONTAINING PROTEIN 1"/>
    <property type="match status" value="1"/>
</dbReference>
<comment type="similarity">
    <text evidence="1">Belongs to the protein prenyltransferase subunit alpha family.</text>
</comment>
<sequence length="353" mass="41198">MTSIFPTQEDLQPYQAYDHLDAFFTAHQDEVVEIEILPSGFDPTDGFSMQQGIHIGIPKKVLRLAFLDARSRFFDTGYVWTVSCAPVSLEDGGLTKDMQTKLQSTRIMLLFDPEHLTAANYRKRCLENRMKLMFADKVIDHEVQFLNSILTSPLHRQSKSPTLWNHRYWLVSKYCVPRRLNDLVDFVLQELGIVCKSSERHPRNYYAFGYARRLVDQVKNEFRSDFPKLLTNAVAMVGDWCLRNPSDTSGWSFLTFLLQSMPHGQDRGVTVHKIVDYAITLRLRNESLWNFIRGRLADGTLTERWNDSLRSRLWVERYGGSVADNDEVQQYRVRVAATLDWEYRFRVEGMRSY</sequence>
<evidence type="ECO:0000256" key="3">
    <source>
        <dbReference type="ARBA" id="ARBA00022679"/>
    </source>
</evidence>
<keyword evidence="3" id="KW-0808">Transferase</keyword>
<organism evidence="5 6">
    <name type="scientific">Massarina eburnea CBS 473.64</name>
    <dbReference type="NCBI Taxonomy" id="1395130"/>
    <lineage>
        <taxon>Eukaryota</taxon>
        <taxon>Fungi</taxon>
        <taxon>Dikarya</taxon>
        <taxon>Ascomycota</taxon>
        <taxon>Pezizomycotina</taxon>
        <taxon>Dothideomycetes</taxon>
        <taxon>Pleosporomycetidae</taxon>
        <taxon>Pleosporales</taxon>
        <taxon>Massarineae</taxon>
        <taxon>Massarinaceae</taxon>
        <taxon>Massarina</taxon>
    </lineage>
</organism>
<keyword evidence="2" id="KW-0637">Prenyltransferase</keyword>
<dbReference type="PANTHER" id="PTHR11129">
    <property type="entry name" value="PROTEIN FARNESYLTRANSFERASE ALPHA SUBUNIT/RAB GERANYLGERANYL TRANSFERASE ALPHA SUBUNIT"/>
    <property type="match status" value="1"/>
</dbReference>
<keyword evidence="6" id="KW-1185">Reference proteome</keyword>
<dbReference type="Proteomes" id="UP000799753">
    <property type="component" value="Unassembled WGS sequence"/>
</dbReference>
<dbReference type="Pfam" id="PF01239">
    <property type="entry name" value="PPTA"/>
    <property type="match status" value="1"/>
</dbReference>
<evidence type="ECO:0000256" key="2">
    <source>
        <dbReference type="ARBA" id="ARBA00022602"/>
    </source>
</evidence>
<evidence type="ECO:0000256" key="1">
    <source>
        <dbReference type="ARBA" id="ARBA00006734"/>
    </source>
</evidence>
<dbReference type="OrthoDB" id="5358702at2759"/>